<keyword evidence="2" id="KW-1185">Reference proteome</keyword>
<organism evidence="1 2">
    <name type="scientific">Mucor saturninus</name>
    <dbReference type="NCBI Taxonomy" id="64648"/>
    <lineage>
        <taxon>Eukaryota</taxon>
        <taxon>Fungi</taxon>
        <taxon>Fungi incertae sedis</taxon>
        <taxon>Mucoromycota</taxon>
        <taxon>Mucoromycotina</taxon>
        <taxon>Mucoromycetes</taxon>
        <taxon>Mucorales</taxon>
        <taxon>Mucorineae</taxon>
        <taxon>Mucoraceae</taxon>
        <taxon>Mucor</taxon>
    </lineage>
</organism>
<dbReference type="OrthoDB" id="2260708at2759"/>
<comment type="caution">
    <text evidence="1">The sequence shown here is derived from an EMBL/GenBank/DDBJ whole genome shotgun (WGS) entry which is preliminary data.</text>
</comment>
<sequence>MGICHFSQARKVAVILMSNTKTDPKNYDKRPDGGCVLIEKRRISQYTGFSEVKADYQKNNASQTHGDLLRLALFASSGYDECNAECILVLQAIGLNITAYGFTQHASGASVMFELMKVQCPASLHKLSPFCMPLNKLRMLQQFYDDYCSKTSSNNRKRKSSAHADLNLDRIINTHQQKHMKPSVDF</sequence>
<name>A0A8H7UZJ5_9FUNG</name>
<dbReference type="Proteomes" id="UP000603453">
    <property type="component" value="Unassembled WGS sequence"/>
</dbReference>
<protein>
    <submittedName>
        <fullName evidence="1">Uncharacterized protein</fullName>
    </submittedName>
</protein>
<evidence type="ECO:0000313" key="1">
    <source>
        <dbReference type="EMBL" id="KAG2204531.1"/>
    </source>
</evidence>
<accession>A0A8H7UZJ5</accession>
<dbReference type="AlphaFoldDB" id="A0A8H7UZJ5"/>
<evidence type="ECO:0000313" key="2">
    <source>
        <dbReference type="Proteomes" id="UP000603453"/>
    </source>
</evidence>
<reference evidence="1" key="1">
    <citation type="submission" date="2020-12" db="EMBL/GenBank/DDBJ databases">
        <title>Metabolic potential, ecology and presence of endohyphal bacteria is reflected in genomic diversity of Mucoromycotina.</title>
        <authorList>
            <person name="Muszewska A."/>
            <person name="Okrasinska A."/>
            <person name="Steczkiewicz K."/>
            <person name="Drgas O."/>
            <person name="Orlowska M."/>
            <person name="Perlinska-Lenart U."/>
            <person name="Aleksandrzak-Piekarczyk T."/>
            <person name="Szatraj K."/>
            <person name="Zielenkiewicz U."/>
            <person name="Pilsyk S."/>
            <person name="Malc E."/>
            <person name="Mieczkowski P."/>
            <person name="Kruszewska J.S."/>
            <person name="Biernat P."/>
            <person name="Pawlowska J."/>
        </authorList>
    </citation>
    <scope>NUCLEOTIDE SEQUENCE</scope>
    <source>
        <strain evidence="1">WA0000017839</strain>
    </source>
</reference>
<proteinExistence type="predicted"/>
<gene>
    <name evidence="1" type="ORF">INT47_012590</name>
</gene>
<dbReference type="EMBL" id="JAEPRD010000043">
    <property type="protein sequence ID" value="KAG2204531.1"/>
    <property type="molecule type" value="Genomic_DNA"/>
</dbReference>